<dbReference type="PANTHER" id="PTHR48104:SF30">
    <property type="entry name" value="METACASPASE-1"/>
    <property type="match status" value="1"/>
</dbReference>
<gene>
    <name evidence="2" type="ORF">KC19_8G006300</name>
</gene>
<dbReference type="Gene3D" id="3.40.50.12660">
    <property type="match status" value="1"/>
</dbReference>
<dbReference type="Proteomes" id="UP000822688">
    <property type="component" value="Chromosome 8"/>
</dbReference>
<dbReference type="OrthoDB" id="276009at2759"/>
<keyword evidence="3" id="KW-1185">Reference proteome</keyword>
<protein>
    <submittedName>
        <fullName evidence="2">Uncharacterized protein</fullName>
    </submittedName>
</protein>
<proteinExistence type="inferred from homology"/>
<dbReference type="GO" id="GO:0005737">
    <property type="term" value="C:cytoplasm"/>
    <property type="evidence" value="ECO:0007669"/>
    <property type="project" value="TreeGrafter"/>
</dbReference>
<organism evidence="2 3">
    <name type="scientific">Ceratodon purpureus</name>
    <name type="common">Fire moss</name>
    <name type="synonym">Dicranum purpureum</name>
    <dbReference type="NCBI Taxonomy" id="3225"/>
    <lineage>
        <taxon>Eukaryota</taxon>
        <taxon>Viridiplantae</taxon>
        <taxon>Streptophyta</taxon>
        <taxon>Embryophyta</taxon>
        <taxon>Bryophyta</taxon>
        <taxon>Bryophytina</taxon>
        <taxon>Bryopsida</taxon>
        <taxon>Dicranidae</taxon>
        <taxon>Pseudoditrichales</taxon>
        <taxon>Ditrichaceae</taxon>
        <taxon>Ceratodon</taxon>
    </lineage>
</organism>
<dbReference type="GO" id="GO:0004197">
    <property type="term" value="F:cysteine-type endopeptidase activity"/>
    <property type="evidence" value="ECO:0007669"/>
    <property type="project" value="TreeGrafter"/>
</dbReference>
<name>A0A8T0H1Y5_CERPU</name>
<dbReference type="GO" id="GO:0006508">
    <property type="term" value="P:proteolysis"/>
    <property type="evidence" value="ECO:0007669"/>
    <property type="project" value="TreeGrafter"/>
</dbReference>
<comment type="caution">
    <text evidence="2">The sequence shown here is derived from an EMBL/GenBank/DDBJ whole genome shotgun (WGS) entry which is preliminary data.</text>
</comment>
<evidence type="ECO:0000313" key="3">
    <source>
        <dbReference type="Proteomes" id="UP000822688"/>
    </source>
</evidence>
<evidence type="ECO:0000313" key="2">
    <source>
        <dbReference type="EMBL" id="KAG0563122.1"/>
    </source>
</evidence>
<comment type="similarity">
    <text evidence="1">Belongs to the peptidase C14B family.</text>
</comment>
<dbReference type="InterPro" id="IPR050452">
    <property type="entry name" value="Metacaspase"/>
</dbReference>
<dbReference type="AlphaFoldDB" id="A0A8T0H1Y5"/>
<evidence type="ECO:0000256" key="1">
    <source>
        <dbReference type="ARBA" id="ARBA00009005"/>
    </source>
</evidence>
<reference evidence="2" key="1">
    <citation type="submission" date="2020-06" db="EMBL/GenBank/DDBJ databases">
        <title>WGS assembly of Ceratodon purpureus strain R40.</title>
        <authorList>
            <person name="Carey S.B."/>
            <person name="Jenkins J."/>
            <person name="Shu S."/>
            <person name="Lovell J.T."/>
            <person name="Sreedasyam A."/>
            <person name="Maumus F."/>
            <person name="Tiley G.P."/>
            <person name="Fernandez-Pozo N."/>
            <person name="Barry K."/>
            <person name="Chen C."/>
            <person name="Wang M."/>
            <person name="Lipzen A."/>
            <person name="Daum C."/>
            <person name="Saski C.A."/>
            <person name="Payton A.C."/>
            <person name="Mcbreen J.C."/>
            <person name="Conrad R.E."/>
            <person name="Kollar L.M."/>
            <person name="Olsson S."/>
            <person name="Huttunen S."/>
            <person name="Landis J.B."/>
            <person name="Wickett N.J."/>
            <person name="Johnson M.G."/>
            <person name="Rensing S.A."/>
            <person name="Grimwood J."/>
            <person name="Schmutz J."/>
            <person name="Mcdaniel S.F."/>
        </authorList>
    </citation>
    <scope>NUCLEOTIDE SEQUENCE</scope>
    <source>
        <strain evidence="2">R40</strain>
    </source>
</reference>
<sequence length="113" mass="12572">MGECLVSRYGVPKTTICTFVDRPGTSPRLMPTGEVIRDKLCEFTTDLRWGACIISISAGMLLPEGEPDETGMKEAIVLVDFNMITDDDFRILVDKFRMKRRSPSLLIAAITEG</sequence>
<accession>A0A8T0H1Y5</accession>
<dbReference type="PANTHER" id="PTHR48104">
    <property type="entry name" value="METACASPASE-4"/>
    <property type="match status" value="1"/>
</dbReference>
<dbReference type="EMBL" id="CM026429">
    <property type="protein sequence ID" value="KAG0563122.1"/>
    <property type="molecule type" value="Genomic_DNA"/>
</dbReference>